<proteinExistence type="predicted"/>
<accession>A0A5E8CIM1</accession>
<feature type="domain" description="N-acetyltransferase" evidence="1">
    <location>
        <begin position="168"/>
        <end position="247"/>
    </location>
</feature>
<dbReference type="InterPro" id="IPR000182">
    <property type="entry name" value="GNAT_dom"/>
</dbReference>
<dbReference type="AlphaFoldDB" id="A0A5E8CIM1"/>
<dbReference type="PANTHER" id="PTHR13355">
    <property type="entry name" value="GLUCOSAMINE 6-PHOSPHATE N-ACETYLTRANSFERASE"/>
    <property type="match status" value="1"/>
</dbReference>
<gene>
    <name evidence="2" type="ORF">CPAV1605_201</name>
</gene>
<dbReference type="Pfam" id="PF00583">
    <property type="entry name" value="Acetyltransf_1"/>
    <property type="match status" value="1"/>
</dbReference>
<name>A0A5E8CIM1_9ZZZZ</name>
<dbReference type="EMBL" id="CABVLZ010000001">
    <property type="protein sequence ID" value="VVU94479.1"/>
    <property type="molecule type" value="Genomic_DNA"/>
</dbReference>
<evidence type="ECO:0000313" key="2">
    <source>
        <dbReference type="EMBL" id="VVU94479.1"/>
    </source>
</evidence>
<dbReference type="InterPro" id="IPR016181">
    <property type="entry name" value="Acyl_CoA_acyltransferase"/>
</dbReference>
<reference evidence="2" key="1">
    <citation type="submission" date="2019-09" db="EMBL/GenBank/DDBJ databases">
        <authorList>
            <person name="Needham M D."/>
        </authorList>
    </citation>
    <scope>NUCLEOTIDE SEQUENCE</scope>
</reference>
<evidence type="ECO:0000259" key="1">
    <source>
        <dbReference type="Pfam" id="PF00583"/>
    </source>
</evidence>
<dbReference type="GO" id="GO:0004343">
    <property type="term" value="F:glucosamine 6-phosphate N-acetyltransferase activity"/>
    <property type="evidence" value="ECO:0007669"/>
    <property type="project" value="TreeGrafter"/>
</dbReference>
<protein>
    <recommendedName>
        <fullName evidence="1">N-acetyltransferase domain-containing protein</fullName>
    </recommendedName>
</protein>
<dbReference type="InterPro" id="IPR039143">
    <property type="entry name" value="GNPNAT1-like"/>
</dbReference>
<dbReference type="SUPFAM" id="SSF55729">
    <property type="entry name" value="Acyl-CoA N-acyltransferases (Nat)"/>
    <property type="match status" value="1"/>
</dbReference>
<dbReference type="PANTHER" id="PTHR13355:SF11">
    <property type="entry name" value="GLUCOSAMINE 6-PHOSPHATE N-ACETYLTRANSFERASE"/>
    <property type="match status" value="1"/>
</dbReference>
<sequence>MRDLKATDYSYLELLNSELSIPEFESQFTKYSKNNNYFIKVIEKDNKIIAAGSLLIKPRFLKSMKYSGWITNVYGEDKFIKEIVNKLIENGKEMDCYLLDIILPNNSKSNADSLNLNNTNLKPFYASTWNEREVYDDKTRLLEIDDYEKDFLDVMRNMYHVKDIQKKEFITHYQEYDKIKDYFIFIKELEGKIRATGSIYIYDDFFSLKRKGILEDIIVDHDYRLQNFSKLIIEELNLIAKKNNCYQFVGKIRKNKMDYCMNVFPTTEILDLDHYIKFLKLK</sequence>
<dbReference type="Gene3D" id="3.40.630.30">
    <property type="match status" value="2"/>
</dbReference>
<organism evidence="2">
    <name type="scientific">seawater metagenome</name>
    <dbReference type="NCBI Taxonomy" id="1561972"/>
    <lineage>
        <taxon>unclassified sequences</taxon>
        <taxon>metagenomes</taxon>
        <taxon>ecological metagenomes</taxon>
    </lineage>
</organism>